<accession>A0A7J0DJE5</accession>
<gene>
    <name evidence="2" type="ORF">Acr_00g0045960</name>
</gene>
<dbReference type="Proteomes" id="UP000585474">
    <property type="component" value="Unassembled WGS sequence"/>
</dbReference>
<evidence type="ECO:0008006" key="4">
    <source>
        <dbReference type="Google" id="ProtNLM"/>
    </source>
</evidence>
<feature type="region of interest" description="Disordered" evidence="1">
    <location>
        <begin position="151"/>
        <end position="189"/>
    </location>
</feature>
<comment type="caution">
    <text evidence="2">The sequence shown here is derived from an EMBL/GenBank/DDBJ whole genome shotgun (WGS) entry which is preliminary data.</text>
</comment>
<evidence type="ECO:0000256" key="1">
    <source>
        <dbReference type="SAM" id="MobiDB-lite"/>
    </source>
</evidence>
<dbReference type="EMBL" id="BJWL01000252">
    <property type="protein sequence ID" value="GFS36445.1"/>
    <property type="molecule type" value="Genomic_DNA"/>
</dbReference>
<organism evidence="2 3">
    <name type="scientific">Actinidia rufa</name>
    <dbReference type="NCBI Taxonomy" id="165716"/>
    <lineage>
        <taxon>Eukaryota</taxon>
        <taxon>Viridiplantae</taxon>
        <taxon>Streptophyta</taxon>
        <taxon>Embryophyta</taxon>
        <taxon>Tracheophyta</taxon>
        <taxon>Spermatophyta</taxon>
        <taxon>Magnoliopsida</taxon>
        <taxon>eudicotyledons</taxon>
        <taxon>Gunneridae</taxon>
        <taxon>Pentapetalae</taxon>
        <taxon>asterids</taxon>
        <taxon>Ericales</taxon>
        <taxon>Actinidiaceae</taxon>
        <taxon>Actinidia</taxon>
    </lineage>
</organism>
<proteinExistence type="predicted"/>
<evidence type="ECO:0000313" key="2">
    <source>
        <dbReference type="EMBL" id="GFS36445.1"/>
    </source>
</evidence>
<dbReference type="AlphaFoldDB" id="A0A7J0DJE5"/>
<feature type="compositionally biased region" description="Polar residues" evidence="1">
    <location>
        <begin position="166"/>
        <end position="175"/>
    </location>
</feature>
<sequence>MQCGCPIVLFSLGSKAFSFGSPNVESIVDRFLSHNGHGQPIEDGNETGPVVAYQELDLDHLEELRRAMVELKKNVAQRVDELLYKPWRKKLRSLENLLQLFQLQRPPKTPQMGKNSFVASQLVSRFFYLSVCSLFFPGKIIGVTFQENGAEGKIDGEDEEGDAIEQTQVGEQAQNDAEGEGGEIGRQET</sequence>
<protein>
    <recommendedName>
        <fullName evidence="4">MADS-box domain-containing protein</fullName>
    </recommendedName>
</protein>
<dbReference type="OrthoDB" id="1898716at2759"/>
<name>A0A7J0DJE5_9ERIC</name>
<reference evidence="3" key="1">
    <citation type="submission" date="2019-07" db="EMBL/GenBank/DDBJ databases">
        <title>De Novo Assembly of kiwifruit Actinidia rufa.</title>
        <authorList>
            <person name="Sugita-Konishi S."/>
            <person name="Sato K."/>
            <person name="Mori E."/>
            <person name="Abe Y."/>
            <person name="Kisaki G."/>
            <person name="Hamano K."/>
            <person name="Suezawa K."/>
            <person name="Otani M."/>
            <person name="Fukuda T."/>
            <person name="Manabe T."/>
            <person name="Gomi K."/>
            <person name="Tabuchi M."/>
            <person name="Akimitsu K."/>
            <person name="Kataoka I."/>
        </authorList>
    </citation>
    <scope>NUCLEOTIDE SEQUENCE [LARGE SCALE GENOMIC DNA]</scope>
    <source>
        <strain evidence="3">cv. Fuchu</strain>
    </source>
</reference>
<keyword evidence="3" id="KW-1185">Reference proteome</keyword>
<evidence type="ECO:0000313" key="3">
    <source>
        <dbReference type="Proteomes" id="UP000585474"/>
    </source>
</evidence>